<evidence type="ECO:0000313" key="8">
    <source>
        <dbReference type="Proteomes" id="UP000634229"/>
    </source>
</evidence>
<evidence type="ECO:0000313" key="7">
    <source>
        <dbReference type="EMBL" id="MBL1102062.1"/>
    </source>
</evidence>
<evidence type="ECO:0000256" key="5">
    <source>
        <dbReference type="PROSITE-ProRule" id="PRU00335"/>
    </source>
</evidence>
<dbReference type="InterPro" id="IPR001647">
    <property type="entry name" value="HTH_TetR"/>
</dbReference>
<dbReference type="InterPro" id="IPR009057">
    <property type="entry name" value="Homeodomain-like_sf"/>
</dbReference>
<dbReference type="Gene3D" id="1.10.357.10">
    <property type="entry name" value="Tetracycline Repressor, domain 2"/>
    <property type="match status" value="1"/>
</dbReference>
<dbReference type="RefSeq" id="WP_201882175.1">
    <property type="nucleotide sequence ID" value="NZ_JAERRF010000037.1"/>
</dbReference>
<dbReference type="Proteomes" id="UP000634229">
    <property type="component" value="Unassembled WGS sequence"/>
</dbReference>
<keyword evidence="2" id="KW-0805">Transcription regulation</keyword>
<reference evidence="7 8" key="1">
    <citation type="submission" date="2021-01" db="EMBL/GenBank/DDBJ databases">
        <title>WGS of actinomycetes isolated from Thailand.</title>
        <authorList>
            <person name="Thawai C."/>
        </authorList>
    </citation>
    <scope>NUCLEOTIDE SEQUENCE [LARGE SCALE GENOMIC DNA]</scope>
    <source>
        <strain evidence="7 8">CA1R205</strain>
    </source>
</reference>
<proteinExistence type="predicted"/>
<dbReference type="PRINTS" id="PR00455">
    <property type="entry name" value="HTHTETR"/>
</dbReference>
<evidence type="ECO:0000259" key="6">
    <source>
        <dbReference type="PROSITE" id="PS50977"/>
    </source>
</evidence>
<feature type="DNA-binding region" description="H-T-H motif" evidence="5">
    <location>
        <begin position="40"/>
        <end position="59"/>
    </location>
</feature>
<dbReference type="Pfam" id="PF02909">
    <property type="entry name" value="TetR_C_1"/>
    <property type="match status" value="1"/>
</dbReference>
<evidence type="ECO:0000256" key="4">
    <source>
        <dbReference type="ARBA" id="ARBA00023163"/>
    </source>
</evidence>
<feature type="domain" description="HTH tetR-type" evidence="6">
    <location>
        <begin position="17"/>
        <end position="77"/>
    </location>
</feature>
<organism evidence="7 8">
    <name type="scientific">Streptomyces coffeae</name>
    <dbReference type="NCBI Taxonomy" id="621382"/>
    <lineage>
        <taxon>Bacteria</taxon>
        <taxon>Bacillati</taxon>
        <taxon>Actinomycetota</taxon>
        <taxon>Actinomycetes</taxon>
        <taxon>Kitasatosporales</taxon>
        <taxon>Streptomycetaceae</taxon>
        <taxon>Streptomyces</taxon>
    </lineage>
</organism>
<dbReference type="EMBL" id="JAERRF010000037">
    <property type="protein sequence ID" value="MBL1102062.1"/>
    <property type="molecule type" value="Genomic_DNA"/>
</dbReference>
<protein>
    <submittedName>
        <fullName evidence="7">TetR/AcrR family transcriptional regulator C-terminal domain-containing protein</fullName>
    </submittedName>
</protein>
<dbReference type="PROSITE" id="PS50977">
    <property type="entry name" value="HTH_TETR_2"/>
    <property type="match status" value="1"/>
</dbReference>
<dbReference type="SUPFAM" id="SSF46689">
    <property type="entry name" value="Homeodomain-like"/>
    <property type="match status" value="1"/>
</dbReference>
<keyword evidence="1" id="KW-0678">Repressor</keyword>
<dbReference type="PANTHER" id="PTHR30055:SF151">
    <property type="entry name" value="TRANSCRIPTIONAL REGULATORY PROTEIN"/>
    <property type="match status" value="1"/>
</dbReference>
<sequence length="236" mass="26335">MGENKTRRRARQPERNPLSRADVVDAALRYVDEHGLDALTMRALAKEMGVYPTALYWHVGTKAQLVAATSARVLENVVLPSRHDLPWDEWLTDVARLIRNAMHRHPNLAPIIGSELVVTTTALPFVERVVDVLERAGFSGPDLVHTYNAFVGFVLGWVTMELSKNPVDVEEGWQKDYAAELRAANPNTFPALTRNLGILENSAFLTRWDSGRENPLDSSFEAALEALVLGLRTRLA</sequence>
<dbReference type="InterPro" id="IPR036271">
    <property type="entry name" value="Tet_transcr_reg_TetR-rel_C_sf"/>
</dbReference>
<dbReference type="SUPFAM" id="SSF48498">
    <property type="entry name" value="Tetracyclin repressor-like, C-terminal domain"/>
    <property type="match status" value="1"/>
</dbReference>
<dbReference type="Pfam" id="PF00440">
    <property type="entry name" value="TetR_N"/>
    <property type="match status" value="1"/>
</dbReference>
<gene>
    <name evidence="7" type="ORF">JK363_36665</name>
</gene>
<dbReference type="InterPro" id="IPR003012">
    <property type="entry name" value="Tet_transcr_reg_TetR"/>
</dbReference>
<keyword evidence="3 5" id="KW-0238">DNA-binding</keyword>
<dbReference type="PANTHER" id="PTHR30055">
    <property type="entry name" value="HTH-TYPE TRANSCRIPTIONAL REGULATOR RUTR"/>
    <property type="match status" value="1"/>
</dbReference>
<keyword evidence="8" id="KW-1185">Reference proteome</keyword>
<comment type="caution">
    <text evidence="7">The sequence shown here is derived from an EMBL/GenBank/DDBJ whole genome shotgun (WGS) entry which is preliminary data.</text>
</comment>
<keyword evidence="4" id="KW-0804">Transcription</keyword>
<evidence type="ECO:0000256" key="2">
    <source>
        <dbReference type="ARBA" id="ARBA00023015"/>
    </source>
</evidence>
<evidence type="ECO:0000256" key="3">
    <source>
        <dbReference type="ARBA" id="ARBA00023125"/>
    </source>
</evidence>
<evidence type="ECO:0000256" key="1">
    <source>
        <dbReference type="ARBA" id="ARBA00022491"/>
    </source>
</evidence>
<dbReference type="PRINTS" id="PR00400">
    <property type="entry name" value="TETREPRESSOR"/>
</dbReference>
<dbReference type="Gene3D" id="1.10.10.60">
    <property type="entry name" value="Homeodomain-like"/>
    <property type="match status" value="1"/>
</dbReference>
<dbReference type="InterPro" id="IPR050109">
    <property type="entry name" value="HTH-type_TetR-like_transc_reg"/>
</dbReference>
<accession>A0ABS1NPQ6</accession>
<dbReference type="InterPro" id="IPR004111">
    <property type="entry name" value="Repressor_TetR_C"/>
</dbReference>
<name>A0ABS1NPQ6_9ACTN</name>